<protein>
    <submittedName>
        <fullName evidence="2">Uncharacterized protein</fullName>
    </submittedName>
</protein>
<dbReference type="OrthoDB" id="306902at2"/>
<evidence type="ECO:0000313" key="3">
    <source>
        <dbReference type="Proteomes" id="UP000043763"/>
    </source>
</evidence>
<name>A0A0G4K8V6_9SPIR</name>
<reference evidence="3" key="1">
    <citation type="submission" date="2015-04" db="EMBL/GenBank/DDBJ databases">
        <authorList>
            <person name="Mushtaq Mamoona"/>
        </authorList>
    </citation>
    <scope>NUCLEOTIDE SEQUENCE [LARGE SCALE GENOMIC DNA]</scope>
    <source>
        <strain evidence="3">AN4859/03</strain>
    </source>
</reference>
<keyword evidence="3" id="KW-1185">Reference proteome</keyword>
<dbReference type="AlphaFoldDB" id="A0A0G4K8V6"/>
<dbReference type="Proteomes" id="UP000043763">
    <property type="component" value="Unassembled WGS sequence"/>
</dbReference>
<evidence type="ECO:0000256" key="1">
    <source>
        <dbReference type="SAM" id="Phobius"/>
    </source>
</evidence>
<dbReference type="RefSeq" id="WP_048595257.1">
    <property type="nucleotide sequence ID" value="NZ_CVLB01000002.1"/>
</dbReference>
<feature type="transmembrane region" description="Helical" evidence="1">
    <location>
        <begin position="432"/>
        <end position="453"/>
    </location>
</feature>
<keyword evidence="1" id="KW-0472">Membrane</keyword>
<evidence type="ECO:0000313" key="2">
    <source>
        <dbReference type="EMBL" id="CRF34498.1"/>
    </source>
</evidence>
<sequence length="463" mass="54891">MDKKNINNIDDMLAKNQCIYDNEIDFIELMKINFNEKENKIIIGGTLYRNKETGEISYSVVINFDFNLKSILTQSGYKDLTDKEIIFHCIIFNKQFRANNTDFYSISFLNVNFNEEVKFFMVLFNRVYFEASRIMNEFTFLYCTIDNGIEIQGSTINKLVFDTSTLYSDSVILSSTIKYLYFYSLELDGNFNISNINRVQYPVRQNSRYKEEDTFLDIRFINIKSPINNCNIILNNSYIDEFNKYDKLVFDSSIINGSVNISNVYAKEVYFNDIIILKGLNTAEFKYDKILDMNTARFLKNEELKKSNNIKALEYEAIEVNLYRKELLKKKNKKLKDFADILSIFLGYIYSSNCQNWIQALGITLLSIFVIFSIFYTNNLDTFNIFIYLQNIIQDVQTDNYWYRFIEYLIPTKYEHIMLYIKLETIPLYKKLFGALVYFLGKISFWYGSVHIIQSFRKFNRVS</sequence>
<dbReference type="EMBL" id="CVLB01000002">
    <property type="protein sequence ID" value="CRF34498.1"/>
    <property type="molecule type" value="Genomic_DNA"/>
</dbReference>
<keyword evidence="1" id="KW-0812">Transmembrane</keyword>
<gene>
    <name evidence="2" type="ORF">BRSU_2059</name>
</gene>
<proteinExistence type="predicted"/>
<accession>A0A0G4K8V6</accession>
<organism evidence="2 3">
    <name type="scientific">Brachyspira suanatina</name>
    <dbReference type="NCBI Taxonomy" id="381802"/>
    <lineage>
        <taxon>Bacteria</taxon>
        <taxon>Pseudomonadati</taxon>
        <taxon>Spirochaetota</taxon>
        <taxon>Spirochaetia</taxon>
        <taxon>Brachyspirales</taxon>
        <taxon>Brachyspiraceae</taxon>
        <taxon>Brachyspira</taxon>
    </lineage>
</organism>
<feature type="transmembrane region" description="Helical" evidence="1">
    <location>
        <begin position="357"/>
        <end position="376"/>
    </location>
</feature>
<keyword evidence="1" id="KW-1133">Transmembrane helix</keyword>